<proteinExistence type="predicted"/>
<name>A0AAQ4DYF2_AMBAM</name>
<evidence type="ECO:0000313" key="2">
    <source>
        <dbReference type="Proteomes" id="UP001321473"/>
    </source>
</evidence>
<dbReference type="Proteomes" id="UP001321473">
    <property type="component" value="Unassembled WGS sequence"/>
</dbReference>
<comment type="caution">
    <text evidence="1">The sequence shown here is derived from an EMBL/GenBank/DDBJ whole genome shotgun (WGS) entry which is preliminary data.</text>
</comment>
<sequence length="90" mass="10024">MLHCSLLQQCDGIEYTVNTSAATAETVYQKSAEVDVAELSHEKHEEMDKAYSGPALYCDSPENLDTVVFSVDTRAQGSCRTRCEQSKWCL</sequence>
<dbReference type="AlphaFoldDB" id="A0AAQ4DYF2"/>
<reference evidence="1 2" key="1">
    <citation type="journal article" date="2023" name="Arcadia Sci">
        <title>De novo assembly of a long-read Amblyomma americanum tick genome.</title>
        <authorList>
            <person name="Chou S."/>
            <person name="Poskanzer K.E."/>
            <person name="Rollins M."/>
            <person name="Thuy-Boun P.S."/>
        </authorList>
    </citation>
    <scope>NUCLEOTIDE SEQUENCE [LARGE SCALE GENOMIC DNA]</scope>
    <source>
        <strain evidence="1">F_SG_1</strain>
        <tissue evidence="1">Salivary glands</tissue>
    </source>
</reference>
<organism evidence="1 2">
    <name type="scientific">Amblyomma americanum</name>
    <name type="common">Lone star tick</name>
    <dbReference type="NCBI Taxonomy" id="6943"/>
    <lineage>
        <taxon>Eukaryota</taxon>
        <taxon>Metazoa</taxon>
        <taxon>Ecdysozoa</taxon>
        <taxon>Arthropoda</taxon>
        <taxon>Chelicerata</taxon>
        <taxon>Arachnida</taxon>
        <taxon>Acari</taxon>
        <taxon>Parasitiformes</taxon>
        <taxon>Ixodida</taxon>
        <taxon>Ixodoidea</taxon>
        <taxon>Ixodidae</taxon>
        <taxon>Amblyomminae</taxon>
        <taxon>Amblyomma</taxon>
    </lineage>
</organism>
<keyword evidence="2" id="KW-1185">Reference proteome</keyword>
<evidence type="ECO:0000313" key="1">
    <source>
        <dbReference type="EMBL" id="KAK8767492.1"/>
    </source>
</evidence>
<accession>A0AAQ4DYF2</accession>
<protein>
    <submittedName>
        <fullName evidence="1">Uncharacterized protein</fullName>
    </submittedName>
</protein>
<dbReference type="EMBL" id="JARKHS020025416">
    <property type="protein sequence ID" value="KAK8767492.1"/>
    <property type="molecule type" value="Genomic_DNA"/>
</dbReference>
<gene>
    <name evidence="1" type="ORF">V5799_005727</name>
</gene>